<keyword evidence="2" id="KW-0812">Transmembrane</keyword>
<dbReference type="Proteomes" id="UP000589520">
    <property type="component" value="Unassembled WGS sequence"/>
</dbReference>
<reference evidence="7 8" key="1">
    <citation type="submission" date="2020-07" db="EMBL/GenBank/DDBJ databases">
        <title>Genomic Encyclopedia of Type Strains, Phase IV (KMG-V): Genome sequencing to study the core and pangenomes of soil and plant-associated prokaryotes.</title>
        <authorList>
            <person name="Whitman W."/>
        </authorList>
    </citation>
    <scope>NUCLEOTIDE SEQUENCE [LARGE SCALE GENOMIC DNA]</scope>
    <source>
        <strain evidence="7 8">X4EP2</strain>
    </source>
</reference>
<evidence type="ECO:0000259" key="6">
    <source>
        <dbReference type="PROSITE" id="PS52015"/>
    </source>
</evidence>
<dbReference type="PANTHER" id="PTHR10151">
    <property type="entry name" value="ECTONUCLEOTIDE PYROPHOSPHATASE/PHOSPHODIESTERASE"/>
    <property type="match status" value="1"/>
</dbReference>
<keyword evidence="5" id="KW-0732">Signal</keyword>
<dbReference type="EMBL" id="JACCCW010000001">
    <property type="protein sequence ID" value="NYF79418.1"/>
    <property type="molecule type" value="Genomic_DNA"/>
</dbReference>
<proteinExistence type="predicted"/>
<dbReference type="GO" id="GO:0004035">
    <property type="term" value="F:alkaline phosphatase activity"/>
    <property type="evidence" value="ECO:0007669"/>
    <property type="project" value="UniProtKB-EC"/>
</dbReference>
<dbReference type="InterPro" id="IPR037682">
    <property type="entry name" value="TonB_C"/>
</dbReference>
<comment type="caution">
    <text evidence="7">The sequence shown here is derived from an EMBL/GenBank/DDBJ whole genome shotgun (WGS) entry which is preliminary data.</text>
</comment>
<sequence length="538" mass="59042">MRQIVSALRLGTLAGVCLLVQAGSAQNPTPVITAPNPPNTAAQQAKHYVVLVSLDGFRYDYPTKYGAPHLLALGAKGASAPDGMLPSYPSLTFPNHLAIITGLYPEHHGIVGNSFFDPSRDATYVYTQSKTNGDGSWYGGTPLWVLAEQQGMRSACLFWPGSEAEIGGKRPSYYLKYDNDLDDEKRIDQVIAWLQLPLEQRPHFITLYYPNVDHAGHNYGPDSDEVRAAVHHLDDMMGDLQIKLDALHLPIDLVVVADHGMAALKPDNVNLSDFANLSNFHTEGSLLYPKTDADAAKAYEEFKAHPDPRFSVYRRADVPANLHFNSNPREGDPVIVPNGPYTIRAHASLAGAETQLHVLRGGHGFDPHTMPEMKAIFFADGPDIRPATTVKPFENVNIYPFVAEMLGLTTPDIDGNIEVLQAALSGQEENPRSSIVGNVLPPTLTHSVEPHFTKEALKAKKSGSVLVQLWVGQDGLPSHLHLVKSLGYGLDEKAMEAISKYRFKPATEGGTPVTVVLNIEVNFKYFDHVWGPYFSRQN</sequence>
<dbReference type="InterPro" id="IPR006260">
    <property type="entry name" value="TonB/TolA_C"/>
</dbReference>
<dbReference type="Pfam" id="PF01663">
    <property type="entry name" value="Phosphodiest"/>
    <property type="match status" value="1"/>
</dbReference>
<dbReference type="GO" id="GO:0047429">
    <property type="term" value="F:nucleoside triphosphate diphosphatase activity"/>
    <property type="evidence" value="ECO:0007669"/>
    <property type="project" value="TreeGrafter"/>
</dbReference>
<evidence type="ECO:0000256" key="4">
    <source>
        <dbReference type="ARBA" id="ARBA00023136"/>
    </source>
</evidence>
<keyword evidence="4" id="KW-0472">Membrane</keyword>
<dbReference type="RefSeq" id="WP_179489669.1">
    <property type="nucleotide sequence ID" value="NZ_JACCCW010000001.1"/>
</dbReference>
<dbReference type="PROSITE" id="PS52015">
    <property type="entry name" value="TONB_CTD"/>
    <property type="match status" value="1"/>
</dbReference>
<dbReference type="Gene3D" id="3.30.1150.10">
    <property type="match status" value="1"/>
</dbReference>
<dbReference type="SUPFAM" id="SSF53649">
    <property type="entry name" value="Alkaline phosphatase-like"/>
    <property type="match status" value="1"/>
</dbReference>
<dbReference type="Gene3D" id="3.30.1360.180">
    <property type="match status" value="1"/>
</dbReference>
<dbReference type="GO" id="GO:0017111">
    <property type="term" value="F:ribonucleoside triphosphate phosphatase activity"/>
    <property type="evidence" value="ECO:0007669"/>
    <property type="project" value="TreeGrafter"/>
</dbReference>
<dbReference type="CDD" id="cd16018">
    <property type="entry name" value="Enpp"/>
    <property type="match status" value="1"/>
</dbReference>
<dbReference type="Pfam" id="PF03544">
    <property type="entry name" value="TonB_C"/>
    <property type="match status" value="1"/>
</dbReference>
<feature type="signal peptide" evidence="5">
    <location>
        <begin position="1"/>
        <end position="22"/>
    </location>
</feature>
<dbReference type="SUPFAM" id="SSF74653">
    <property type="entry name" value="TolA/TonB C-terminal domain"/>
    <property type="match status" value="1"/>
</dbReference>
<keyword evidence="8" id="KW-1185">Reference proteome</keyword>
<dbReference type="EC" id="3.1.3.1" evidence="7"/>
<dbReference type="AlphaFoldDB" id="A0A7Y9PGD2"/>
<dbReference type="InterPro" id="IPR002591">
    <property type="entry name" value="Phosphodiest/P_Trfase"/>
</dbReference>
<evidence type="ECO:0000256" key="3">
    <source>
        <dbReference type="ARBA" id="ARBA00022989"/>
    </source>
</evidence>
<dbReference type="GO" id="GO:0016020">
    <property type="term" value="C:membrane"/>
    <property type="evidence" value="ECO:0007669"/>
    <property type="project" value="UniProtKB-SubCell"/>
</dbReference>
<dbReference type="GO" id="GO:0055085">
    <property type="term" value="P:transmembrane transport"/>
    <property type="evidence" value="ECO:0007669"/>
    <property type="project" value="InterPro"/>
</dbReference>
<organism evidence="7 8">
    <name type="scientific">Granulicella arctica</name>
    <dbReference type="NCBI Taxonomy" id="940613"/>
    <lineage>
        <taxon>Bacteria</taxon>
        <taxon>Pseudomonadati</taxon>
        <taxon>Acidobacteriota</taxon>
        <taxon>Terriglobia</taxon>
        <taxon>Terriglobales</taxon>
        <taxon>Acidobacteriaceae</taxon>
        <taxon>Granulicella</taxon>
    </lineage>
</organism>
<dbReference type="NCBIfam" id="TIGR01352">
    <property type="entry name" value="tonB_Cterm"/>
    <property type="match status" value="1"/>
</dbReference>
<dbReference type="PANTHER" id="PTHR10151:SF120">
    <property type="entry name" value="BIS(5'-ADENOSYL)-TRIPHOSPHATASE"/>
    <property type="match status" value="1"/>
</dbReference>
<dbReference type="Gene3D" id="3.40.720.10">
    <property type="entry name" value="Alkaline Phosphatase, subunit A"/>
    <property type="match status" value="1"/>
</dbReference>
<name>A0A7Y9PGD2_9BACT</name>
<evidence type="ECO:0000313" key="8">
    <source>
        <dbReference type="Proteomes" id="UP000589520"/>
    </source>
</evidence>
<keyword evidence="7" id="KW-0378">Hydrolase</keyword>
<comment type="subcellular location">
    <subcellularLocation>
        <location evidence="1">Membrane</location>
        <topology evidence="1">Single-pass membrane protein</topology>
    </subcellularLocation>
</comment>
<evidence type="ECO:0000313" key="7">
    <source>
        <dbReference type="EMBL" id="NYF79418.1"/>
    </source>
</evidence>
<keyword evidence="3" id="KW-1133">Transmembrane helix</keyword>
<evidence type="ECO:0000256" key="2">
    <source>
        <dbReference type="ARBA" id="ARBA00022692"/>
    </source>
</evidence>
<gene>
    <name evidence="7" type="ORF">HDF17_001705</name>
</gene>
<dbReference type="GO" id="GO:0009141">
    <property type="term" value="P:nucleoside triphosphate metabolic process"/>
    <property type="evidence" value="ECO:0007669"/>
    <property type="project" value="TreeGrafter"/>
</dbReference>
<feature type="domain" description="TonB C-terminal" evidence="6">
    <location>
        <begin position="437"/>
        <end position="532"/>
    </location>
</feature>
<evidence type="ECO:0000256" key="5">
    <source>
        <dbReference type="SAM" id="SignalP"/>
    </source>
</evidence>
<feature type="chain" id="PRO_5030734009" evidence="5">
    <location>
        <begin position="23"/>
        <end position="538"/>
    </location>
</feature>
<dbReference type="InterPro" id="IPR017850">
    <property type="entry name" value="Alkaline_phosphatase_core_sf"/>
</dbReference>
<protein>
    <submittedName>
        <fullName evidence="7">Alkaline phosphatase D</fullName>
        <ecNumber evidence="7">3.1.3.1</ecNumber>
    </submittedName>
</protein>
<accession>A0A7Y9PGD2</accession>
<evidence type="ECO:0000256" key="1">
    <source>
        <dbReference type="ARBA" id="ARBA00004167"/>
    </source>
</evidence>